<accession>A0A7X0RRG3</accession>
<reference evidence="1 2" key="1">
    <citation type="submission" date="2020-08" db="EMBL/GenBank/DDBJ databases">
        <title>Cohnella phylogeny.</title>
        <authorList>
            <person name="Dunlap C."/>
        </authorList>
    </citation>
    <scope>NUCLEOTIDE SEQUENCE [LARGE SCALE GENOMIC DNA]</scope>
    <source>
        <strain evidence="1 2">DSM 28246</strain>
    </source>
</reference>
<organism evidence="1 2">
    <name type="scientific">Cohnella nanjingensis</name>
    <dbReference type="NCBI Taxonomy" id="1387779"/>
    <lineage>
        <taxon>Bacteria</taxon>
        <taxon>Bacillati</taxon>
        <taxon>Bacillota</taxon>
        <taxon>Bacilli</taxon>
        <taxon>Bacillales</taxon>
        <taxon>Paenibacillaceae</taxon>
        <taxon>Cohnella</taxon>
    </lineage>
</organism>
<dbReference type="SUPFAM" id="SSF56059">
    <property type="entry name" value="Glutathione synthetase ATP-binding domain-like"/>
    <property type="match status" value="1"/>
</dbReference>
<dbReference type="RefSeq" id="WP_185143808.1">
    <property type="nucleotide sequence ID" value="NZ_JACJVP010000026.1"/>
</dbReference>
<dbReference type="InterPro" id="IPR026838">
    <property type="entry name" value="YheC/D"/>
</dbReference>
<sequence>MPAISPDFDDAPRRVVVARREARRPDAADRGPRAIALGILVSERTRTVSPQPFAEAFFVRRLLEAAARHGLDAFAFDPSTWDGAQRTVQGWRRSPEGGWLRAEARAPEVLYDRAWPDGAAARYRYREGLYRMRSDGRFTLLNGRLPGKAEVQRALSRCEDVRAILPPSARYRGPASLSGWLQSQGESAFLKPSHGSQGRRVMAVTRQREADAIAMTGRDAANRPFRYDRMEQGEALRRIDRWIGRRAYLMQPLLDLRSVKGEPYDLRVLMQKDGSGRWTRTGTAVRCGLIGSVTANLHGGGRAKNADDYLSALFGEAASAELLQDVERVSFAVVARLEHLYGRFAELGLDYGIDRDRRIWFLEANTKPGRAAMTCAGPAAVQLAADRPLAYARYILLRSSGRVFHEFDPM</sequence>
<evidence type="ECO:0000313" key="2">
    <source>
        <dbReference type="Proteomes" id="UP000547209"/>
    </source>
</evidence>
<proteinExistence type="predicted"/>
<keyword evidence="2" id="KW-1185">Reference proteome</keyword>
<protein>
    <submittedName>
        <fullName evidence="1">YheC/YheD family protein</fullName>
    </submittedName>
</protein>
<dbReference type="EMBL" id="JACJVP010000026">
    <property type="protein sequence ID" value="MBB6672329.1"/>
    <property type="molecule type" value="Genomic_DNA"/>
</dbReference>
<evidence type="ECO:0000313" key="1">
    <source>
        <dbReference type="EMBL" id="MBB6672329.1"/>
    </source>
</evidence>
<dbReference type="Pfam" id="PF14398">
    <property type="entry name" value="ATPgrasp_YheCD"/>
    <property type="match status" value="1"/>
</dbReference>
<gene>
    <name evidence="1" type="ORF">H7C19_16745</name>
</gene>
<dbReference type="Proteomes" id="UP000547209">
    <property type="component" value="Unassembled WGS sequence"/>
</dbReference>
<comment type="caution">
    <text evidence="1">The sequence shown here is derived from an EMBL/GenBank/DDBJ whole genome shotgun (WGS) entry which is preliminary data.</text>
</comment>
<dbReference type="AlphaFoldDB" id="A0A7X0RRG3"/>
<name>A0A7X0RRG3_9BACL</name>